<dbReference type="InterPro" id="IPR006583">
    <property type="entry name" value="PAN-3_domain"/>
</dbReference>
<dbReference type="PANTHER" id="PTHR47629">
    <property type="entry name" value="C-TYPE LECTIN-RELATED"/>
    <property type="match status" value="1"/>
</dbReference>
<dbReference type="CTD" id="184808"/>
<dbReference type="GeneID" id="184808"/>
<dbReference type="FunCoup" id="Q19703">
    <property type="interactions" value="1522"/>
</dbReference>
<gene>
    <name evidence="2" type="ORF">CELE_F22B3.7</name>
    <name evidence="2 4" type="ORF">F22B3.7</name>
</gene>
<dbReference type="SMART" id="SM00605">
    <property type="entry name" value="CW"/>
    <property type="match status" value="1"/>
</dbReference>
<evidence type="ECO:0000313" key="3">
    <source>
        <dbReference type="Proteomes" id="UP000001940"/>
    </source>
</evidence>
<dbReference type="KEGG" id="cel:CELE_F22B3.7"/>
<dbReference type="EMBL" id="BX284604">
    <property type="protein sequence ID" value="CAA92739.3"/>
    <property type="molecule type" value="Genomic_DNA"/>
</dbReference>
<evidence type="ECO:0000313" key="4">
    <source>
        <dbReference type="WormBase" id="F22B3.7"/>
    </source>
</evidence>
<evidence type="ECO:0000259" key="1">
    <source>
        <dbReference type="SMART" id="SM00605"/>
    </source>
</evidence>
<name>Q19703_CAEEL</name>
<evidence type="ECO:0000313" key="2">
    <source>
        <dbReference type="EMBL" id="CAA92739.3"/>
    </source>
</evidence>
<dbReference type="RefSeq" id="NP_502158.3">
    <property type="nucleotide sequence ID" value="NM_069757.3"/>
</dbReference>
<dbReference type="PaxDb" id="6239-F22B3.7"/>
<dbReference type="PANTHER" id="PTHR47629:SF1">
    <property type="entry name" value="C-TYPE LECTIN DOMAIN-CONTAINING PROTEIN-RELATED"/>
    <property type="match status" value="1"/>
</dbReference>
<dbReference type="PhylomeDB" id="Q19703"/>
<dbReference type="HOGENOM" id="CLU_045736_1_0_1"/>
<dbReference type="Proteomes" id="UP000001940">
    <property type="component" value="Chromosome IV"/>
</dbReference>
<feature type="domain" description="PAN-3" evidence="1">
    <location>
        <begin position="56"/>
        <end position="180"/>
    </location>
</feature>
<accession>Q19703</accession>
<dbReference type="eggNOG" id="ENOG502R247">
    <property type="taxonomic scope" value="Eukaryota"/>
</dbReference>
<dbReference type="UCSC" id="F22B3.7">
    <property type="organism name" value="c. elegans"/>
</dbReference>
<dbReference type="Pfam" id="PF08277">
    <property type="entry name" value="PAN_3"/>
    <property type="match status" value="1"/>
</dbReference>
<dbReference type="AlphaFoldDB" id="Q19703"/>
<dbReference type="WormBase" id="F22B3.7">
    <property type="protein sequence ID" value="CE44498"/>
    <property type="gene ID" value="WBGene00009038"/>
</dbReference>
<dbReference type="OrthoDB" id="5855627at2759"/>
<dbReference type="STRING" id="6239.F22B3.7.1"/>
<sequence length="379" mass="42655">MLLDANAPRHQNYRNICKFAHGTPIVARKSFRHYFGEFREIGLFISFFILSPKKMKMILLSFFGLLNFVNADMKMMLVWGQPNSVQKAIINRTLTWNECIDTCYDSQECVMAWKADDICVMYNYNAISSVSQTTSVNESIVAWKVDAPIGECPKGTNAPTFDNQNATGTLFVDYVPSKWARHVNYNIYSDGDVWKMSYSVNYSCNKNFLGYVGHADGSGLCTVDFYDEEGSYSYDWSMMLCKNFTNGTLAGLIYPEHFAWFEDDVRTNLFPLLKTPQTYARMDGMRTTACRATPKTAECMSPQGFTFAGPPVTTFENYNWVTDASAMATPDDNCLVLVFDNNNTPKVDVKGCSGATSPLSAHVALCSTPAWKFNIVRVN</sequence>
<protein>
    <submittedName>
        <fullName evidence="2">PAN-3 domain-containing protein</fullName>
    </submittedName>
</protein>
<proteinExistence type="predicted"/>
<reference evidence="2 3" key="1">
    <citation type="journal article" date="1998" name="Science">
        <title>Genome sequence of the nematode C. elegans: a platform for investigating biology.</title>
        <authorList>
            <consortium name="The C. elegans sequencing consortium"/>
            <person name="Sulson J.E."/>
            <person name="Waterston R."/>
        </authorList>
    </citation>
    <scope>NUCLEOTIDE SEQUENCE [LARGE SCALE GENOMIC DNA]</scope>
    <source>
        <strain evidence="2 3">Bristol N2</strain>
    </source>
</reference>
<organism evidence="2 3">
    <name type="scientific">Caenorhabditis elegans</name>
    <dbReference type="NCBI Taxonomy" id="6239"/>
    <lineage>
        <taxon>Eukaryota</taxon>
        <taxon>Metazoa</taxon>
        <taxon>Ecdysozoa</taxon>
        <taxon>Nematoda</taxon>
        <taxon>Chromadorea</taxon>
        <taxon>Rhabditida</taxon>
        <taxon>Rhabditina</taxon>
        <taxon>Rhabditomorpha</taxon>
        <taxon>Rhabditoidea</taxon>
        <taxon>Rhabditidae</taxon>
        <taxon>Peloderinae</taxon>
        <taxon>Caenorhabditis</taxon>
    </lineage>
</organism>
<keyword evidence="3" id="KW-1185">Reference proteome</keyword>
<dbReference type="OMA" id="TPDDNCL"/>
<dbReference type="AGR" id="WB:WBGene00009038"/>
<dbReference type="InParanoid" id="Q19703"/>